<sequence>MKTVSGKILSQKPVSLKKATSILSKFATADNGASPAISAYLRRSLASFKELRHVEKELGAPRSDRKHKRPKPEIVSEVDGVRKKQTRTVASDRETAQGVGVNLGEKDKREKRGTNEQKDELGKIGDNGGEAWKSRGTGVNVKIEVEENPGRRDEAKLGMESERKKHKKKKKKKKKRMGIMLTVWPPSEPFMRDTR</sequence>
<comment type="caution">
    <text evidence="2">The sequence shown here is derived from an EMBL/GenBank/DDBJ whole genome shotgun (WGS) entry which is preliminary data.</text>
</comment>
<accession>A0A6A1VCS0</accession>
<dbReference type="AlphaFoldDB" id="A0A6A1VCS0"/>
<evidence type="ECO:0000256" key="1">
    <source>
        <dbReference type="SAM" id="MobiDB-lite"/>
    </source>
</evidence>
<protein>
    <submittedName>
        <fullName evidence="2">Uncharacterized protein</fullName>
    </submittedName>
</protein>
<feature type="compositionally biased region" description="Basic and acidic residues" evidence="1">
    <location>
        <begin position="104"/>
        <end position="123"/>
    </location>
</feature>
<keyword evidence="3" id="KW-1185">Reference proteome</keyword>
<proteinExistence type="predicted"/>
<feature type="compositionally biased region" description="Basic and acidic residues" evidence="1">
    <location>
        <begin position="143"/>
        <end position="163"/>
    </location>
</feature>
<feature type="region of interest" description="Disordered" evidence="1">
    <location>
        <begin position="55"/>
        <end position="195"/>
    </location>
</feature>
<organism evidence="2 3">
    <name type="scientific">Morella rubra</name>
    <name type="common">Chinese bayberry</name>
    <dbReference type="NCBI Taxonomy" id="262757"/>
    <lineage>
        <taxon>Eukaryota</taxon>
        <taxon>Viridiplantae</taxon>
        <taxon>Streptophyta</taxon>
        <taxon>Embryophyta</taxon>
        <taxon>Tracheophyta</taxon>
        <taxon>Spermatophyta</taxon>
        <taxon>Magnoliopsida</taxon>
        <taxon>eudicotyledons</taxon>
        <taxon>Gunneridae</taxon>
        <taxon>Pentapetalae</taxon>
        <taxon>rosids</taxon>
        <taxon>fabids</taxon>
        <taxon>Fagales</taxon>
        <taxon>Myricaceae</taxon>
        <taxon>Morella</taxon>
    </lineage>
</organism>
<reference evidence="2 3" key="1">
    <citation type="journal article" date="2019" name="Plant Biotechnol. J.">
        <title>The red bayberry genome and genetic basis of sex determination.</title>
        <authorList>
            <person name="Jia H.M."/>
            <person name="Jia H.J."/>
            <person name="Cai Q.L."/>
            <person name="Wang Y."/>
            <person name="Zhao H.B."/>
            <person name="Yang W.F."/>
            <person name="Wang G.Y."/>
            <person name="Li Y.H."/>
            <person name="Zhan D.L."/>
            <person name="Shen Y.T."/>
            <person name="Niu Q.F."/>
            <person name="Chang L."/>
            <person name="Qiu J."/>
            <person name="Zhao L."/>
            <person name="Xie H.B."/>
            <person name="Fu W.Y."/>
            <person name="Jin J."/>
            <person name="Li X.W."/>
            <person name="Jiao Y."/>
            <person name="Zhou C.C."/>
            <person name="Tu T."/>
            <person name="Chai C.Y."/>
            <person name="Gao J.L."/>
            <person name="Fan L.J."/>
            <person name="van de Weg E."/>
            <person name="Wang J.Y."/>
            <person name="Gao Z.S."/>
        </authorList>
    </citation>
    <scope>NUCLEOTIDE SEQUENCE [LARGE SCALE GENOMIC DNA]</scope>
    <source>
        <tissue evidence="2">Leaves</tissue>
    </source>
</reference>
<feature type="compositionally biased region" description="Basic and acidic residues" evidence="1">
    <location>
        <begin position="71"/>
        <end position="82"/>
    </location>
</feature>
<dbReference type="Proteomes" id="UP000516437">
    <property type="component" value="Chromosome 6"/>
</dbReference>
<dbReference type="OrthoDB" id="696117at2759"/>
<dbReference type="PANTHER" id="PTHR48227">
    <property type="entry name" value="DNA TOPOISOMERASE 1-LIKE"/>
    <property type="match status" value="1"/>
</dbReference>
<feature type="compositionally biased region" description="Basic residues" evidence="1">
    <location>
        <begin position="164"/>
        <end position="177"/>
    </location>
</feature>
<gene>
    <name evidence="2" type="ORF">CJ030_MR6G020120</name>
</gene>
<evidence type="ECO:0000313" key="2">
    <source>
        <dbReference type="EMBL" id="KAB1209976.1"/>
    </source>
</evidence>
<dbReference type="PANTHER" id="PTHR48227:SF1">
    <property type="entry name" value="DNA LIGASE 1-LIKE"/>
    <property type="match status" value="1"/>
</dbReference>
<dbReference type="EMBL" id="RXIC02000024">
    <property type="protein sequence ID" value="KAB1209976.1"/>
    <property type="molecule type" value="Genomic_DNA"/>
</dbReference>
<evidence type="ECO:0000313" key="3">
    <source>
        <dbReference type="Proteomes" id="UP000516437"/>
    </source>
</evidence>
<name>A0A6A1VCS0_9ROSI</name>